<dbReference type="Proteomes" id="UP000049855">
    <property type="component" value="Unassembled WGS sequence"/>
</dbReference>
<name>A0A0U1KVD1_9FIRM</name>
<dbReference type="AlphaFoldDB" id="A0A0U1KVD1"/>
<evidence type="ECO:0000313" key="1">
    <source>
        <dbReference type="EMBL" id="CQR71089.1"/>
    </source>
</evidence>
<organism evidence="1 2">
    <name type="scientific">Sporomusa ovata</name>
    <dbReference type="NCBI Taxonomy" id="2378"/>
    <lineage>
        <taxon>Bacteria</taxon>
        <taxon>Bacillati</taxon>
        <taxon>Bacillota</taxon>
        <taxon>Negativicutes</taxon>
        <taxon>Selenomonadales</taxon>
        <taxon>Sporomusaceae</taxon>
        <taxon>Sporomusa</taxon>
    </lineage>
</organism>
<accession>A0A0U1KVD1</accession>
<sequence>MLYPSNRCRLRREPIKATVGAVRWYIDNAPPLALDFRFCQHTIRRLQSFNALYKEYIFQFICLIKENYLLTAKCGKIFVCY</sequence>
<evidence type="ECO:0000313" key="2">
    <source>
        <dbReference type="Proteomes" id="UP000049855"/>
    </source>
</evidence>
<reference evidence="2" key="1">
    <citation type="submission" date="2015-03" db="EMBL/GenBank/DDBJ databases">
        <authorList>
            <person name="Nijsse Bart"/>
        </authorList>
    </citation>
    <scope>NUCLEOTIDE SEQUENCE [LARGE SCALE GENOMIC DNA]</scope>
</reference>
<protein>
    <submittedName>
        <fullName evidence="1">Uncharacterized protein</fullName>
    </submittedName>
</protein>
<gene>
    <name evidence="1" type="ORF">SpAn4DRAFT_2067</name>
</gene>
<proteinExistence type="predicted"/>
<keyword evidence="2" id="KW-1185">Reference proteome</keyword>
<dbReference type="EMBL" id="CTRP01000003">
    <property type="protein sequence ID" value="CQR71089.1"/>
    <property type="molecule type" value="Genomic_DNA"/>
</dbReference>